<evidence type="ECO:0000313" key="3">
    <source>
        <dbReference type="Proteomes" id="UP000746471"/>
    </source>
</evidence>
<proteinExistence type="predicted"/>
<feature type="signal peptide" evidence="1">
    <location>
        <begin position="1"/>
        <end position="20"/>
    </location>
</feature>
<keyword evidence="3" id="KW-1185">Reference proteome</keyword>
<dbReference type="Proteomes" id="UP000746471">
    <property type="component" value="Unassembled WGS sequence"/>
</dbReference>
<reference evidence="2 3" key="1">
    <citation type="submission" date="2021-05" db="EMBL/GenBank/DDBJ databases">
        <title>Fusibacter ferrireducens sp. nov., an anaerobic, sulfur- and Fe-reducing bacterium isolated from the mangrove sediment.</title>
        <authorList>
            <person name="Qiu D."/>
        </authorList>
    </citation>
    <scope>NUCLEOTIDE SEQUENCE [LARGE SCALE GENOMIC DNA]</scope>
    <source>
        <strain evidence="2 3">DSM 12116</strain>
    </source>
</reference>
<evidence type="ECO:0008006" key="4">
    <source>
        <dbReference type="Google" id="ProtNLM"/>
    </source>
</evidence>
<protein>
    <recommendedName>
        <fullName evidence="4">Lipoprotein</fullName>
    </recommendedName>
</protein>
<accession>A0ABS5PUG3</accession>
<dbReference type="PROSITE" id="PS51257">
    <property type="entry name" value="PROKAR_LIPOPROTEIN"/>
    <property type="match status" value="1"/>
</dbReference>
<evidence type="ECO:0000256" key="1">
    <source>
        <dbReference type="SAM" id="SignalP"/>
    </source>
</evidence>
<gene>
    <name evidence="2" type="ORF">KHM83_19255</name>
</gene>
<keyword evidence="1" id="KW-0732">Signal</keyword>
<dbReference type="EMBL" id="JAHBCL010000064">
    <property type="protein sequence ID" value="MBS7528809.1"/>
    <property type="molecule type" value="Genomic_DNA"/>
</dbReference>
<organism evidence="2 3">
    <name type="scientific">Fusibacter paucivorans</name>
    <dbReference type="NCBI Taxonomy" id="76009"/>
    <lineage>
        <taxon>Bacteria</taxon>
        <taxon>Bacillati</taxon>
        <taxon>Bacillota</taxon>
        <taxon>Clostridia</taxon>
        <taxon>Eubacteriales</taxon>
        <taxon>Eubacteriales Family XII. Incertae Sedis</taxon>
        <taxon>Fusibacter</taxon>
    </lineage>
</organism>
<comment type="caution">
    <text evidence="2">The sequence shown here is derived from an EMBL/GenBank/DDBJ whole genome shotgun (WGS) entry which is preliminary data.</text>
</comment>
<dbReference type="RefSeq" id="WP_213238664.1">
    <property type="nucleotide sequence ID" value="NZ_JAHBCL010000064.1"/>
</dbReference>
<sequence length="215" mass="24733">MKIKCTQIVMTILIPSLLMLGCTHTQITNDNIGSVNKNNKSDIEDGDTYKDVSILGITFGTKYQEVVDMLGEPINIIPIQDEMTIVEKGYYSLLEYKDYEVVVYDNENFQISPDCIIVEIDAIDEEYVTSKGIHIGSTIEDVMKEYGLKKEEIYDKLNEEIISNMRITGLRVDTSKFVDYDKYCFITKEEDPRALIFLFEDNKVVRILIRHLTAD</sequence>
<evidence type="ECO:0000313" key="2">
    <source>
        <dbReference type="EMBL" id="MBS7528809.1"/>
    </source>
</evidence>
<name>A0ABS5PUG3_9FIRM</name>
<feature type="chain" id="PRO_5046071821" description="Lipoprotein" evidence="1">
    <location>
        <begin position="21"/>
        <end position="215"/>
    </location>
</feature>